<gene>
    <name evidence="1" type="ORF">OH76DRAFT_1365938</name>
</gene>
<keyword evidence="2" id="KW-1185">Reference proteome</keyword>
<reference evidence="1 2" key="1">
    <citation type="journal article" date="2018" name="Biotechnol. Biofuels">
        <title>Integrative visual omics of the white-rot fungus Polyporus brumalis exposes the biotechnological potential of its oxidative enzymes for delignifying raw plant biomass.</title>
        <authorList>
            <person name="Miyauchi S."/>
            <person name="Rancon A."/>
            <person name="Drula E."/>
            <person name="Hage H."/>
            <person name="Chaduli D."/>
            <person name="Favel A."/>
            <person name="Grisel S."/>
            <person name="Henrissat B."/>
            <person name="Herpoel-Gimbert I."/>
            <person name="Ruiz-Duenas F.J."/>
            <person name="Chevret D."/>
            <person name="Hainaut M."/>
            <person name="Lin J."/>
            <person name="Wang M."/>
            <person name="Pangilinan J."/>
            <person name="Lipzen A."/>
            <person name="Lesage-Meessen L."/>
            <person name="Navarro D."/>
            <person name="Riley R."/>
            <person name="Grigoriev I.V."/>
            <person name="Zhou S."/>
            <person name="Raouche S."/>
            <person name="Rosso M.N."/>
        </authorList>
    </citation>
    <scope>NUCLEOTIDE SEQUENCE [LARGE SCALE GENOMIC DNA]</scope>
    <source>
        <strain evidence="1 2">BRFM 1820</strain>
    </source>
</reference>
<dbReference type="AlphaFoldDB" id="A0A371CK47"/>
<proteinExistence type="predicted"/>
<protein>
    <submittedName>
        <fullName evidence="1">Uncharacterized protein</fullName>
    </submittedName>
</protein>
<feature type="non-terminal residue" evidence="1">
    <location>
        <position position="105"/>
    </location>
</feature>
<dbReference type="EMBL" id="KZ857544">
    <property type="protein sequence ID" value="RDX40645.1"/>
    <property type="molecule type" value="Genomic_DNA"/>
</dbReference>
<name>A0A371CK47_9APHY</name>
<dbReference type="Proteomes" id="UP000256964">
    <property type="component" value="Unassembled WGS sequence"/>
</dbReference>
<sequence length="105" mass="11798">CVSAAHFLAVLGIRDFPVYGLITAGRYGYVLYIADRNTAHYRFDLSTKEGAMRFIGFLNGLQQHAAELKARLASLRGELLTRMSTAEGRAALRWTLRSQIEEYSL</sequence>
<accession>A0A371CK47</accession>
<evidence type="ECO:0000313" key="2">
    <source>
        <dbReference type="Proteomes" id="UP000256964"/>
    </source>
</evidence>
<evidence type="ECO:0000313" key="1">
    <source>
        <dbReference type="EMBL" id="RDX40645.1"/>
    </source>
</evidence>
<dbReference type="OrthoDB" id="2758154at2759"/>
<organism evidence="1 2">
    <name type="scientific">Lentinus brumalis</name>
    <dbReference type="NCBI Taxonomy" id="2498619"/>
    <lineage>
        <taxon>Eukaryota</taxon>
        <taxon>Fungi</taxon>
        <taxon>Dikarya</taxon>
        <taxon>Basidiomycota</taxon>
        <taxon>Agaricomycotina</taxon>
        <taxon>Agaricomycetes</taxon>
        <taxon>Polyporales</taxon>
        <taxon>Polyporaceae</taxon>
        <taxon>Lentinus</taxon>
    </lineage>
</organism>